<dbReference type="PANTHER" id="PTHR42834:SF1">
    <property type="entry name" value="ENDONUCLEASE_EXONUCLEASE_PHOSPHATASE FAMILY PROTEIN (AFU_ORTHOLOGUE AFUA_3G09210)"/>
    <property type="match status" value="1"/>
</dbReference>
<dbReference type="Pfam" id="PF19580">
    <property type="entry name" value="Exo_endo_phos_3"/>
    <property type="match status" value="2"/>
</dbReference>
<keyword evidence="2" id="KW-0540">Nuclease</keyword>
<dbReference type="GO" id="GO:0004519">
    <property type="term" value="F:endonuclease activity"/>
    <property type="evidence" value="ECO:0007669"/>
    <property type="project" value="UniProtKB-KW"/>
</dbReference>
<feature type="domain" description="Endonuclease/exonuclease/phosphatase" evidence="1">
    <location>
        <begin position="190"/>
        <end position="377"/>
    </location>
</feature>
<dbReference type="PANTHER" id="PTHR42834">
    <property type="entry name" value="ENDONUCLEASE/EXONUCLEASE/PHOSPHATASE FAMILY PROTEIN (AFU_ORTHOLOGUE AFUA_3G09210)"/>
    <property type="match status" value="1"/>
</dbReference>
<evidence type="ECO:0000259" key="1">
    <source>
        <dbReference type="Pfam" id="PF19580"/>
    </source>
</evidence>
<accession>A0ABQ1HBH0</accession>
<name>A0ABQ1HBH0_9FLAO</name>
<keyword evidence="3" id="KW-1185">Reference proteome</keyword>
<keyword evidence="2" id="KW-0255">Endonuclease</keyword>
<evidence type="ECO:0000313" key="2">
    <source>
        <dbReference type="EMBL" id="GGA67126.1"/>
    </source>
</evidence>
<comment type="caution">
    <text evidence="2">The sequence shown here is derived from an EMBL/GenBank/DDBJ whole genome shotgun (WGS) entry which is preliminary data.</text>
</comment>
<evidence type="ECO:0000313" key="3">
    <source>
        <dbReference type="Proteomes" id="UP000658793"/>
    </source>
</evidence>
<organism evidence="2 3">
    <name type="scientific">Flavobacterium palustre</name>
    <dbReference type="NCBI Taxonomy" id="1476463"/>
    <lineage>
        <taxon>Bacteria</taxon>
        <taxon>Pseudomonadati</taxon>
        <taxon>Bacteroidota</taxon>
        <taxon>Flavobacteriia</taxon>
        <taxon>Flavobacteriales</taxon>
        <taxon>Flavobacteriaceae</taxon>
        <taxon>Flavobacterium</taxon>
    </lineage>
</organism>
<dbReference type="InterPro" id="IPR005135">
    <property type="entry name" value="Endo/exonuclease/phosphatase"/>
</dbReference>
<dbReference type="InterPro" id="IPR036691">
    <property type="entry name" value="Endo/exonu/phosph_ase_sf"/>
</dbReference>
<sequence>MKCTIFTNVLKKELVMRILRLVFVLAFLLLFQIGFSQPKSYRIHTLAFYNFENLFDTINNPNTNDDEWTPEGTQRWTSKKYHQKLENLSRVLLEIGTAESSNSPTFIGGSEIENRGVLEDLVQHPKMAIQDYGIIHFDSPDKRGIDVALLFQKKYFKPTSYANIPLYIHKKENQLAASISDETDNDIAENSYQNRIFTRDQLLVSGFLDGEEIHIIVNHWPSRAGGEKKSSPFREAAGILNRKIIDSLQKINPDAKIITLGDLNDSPFNNSIKKALAAKGHKQDVPEFGIYNPFEEMARKGLGTIAFRDSWDIFDQIMVTQSLIKNDFSTYQYWKAGIFNKSYLIQNSGQYKGYPKRHSATEVGFSDHFPVYIYLIKEAK</sequence>
<dbReference type="EMBL" id="BMGA01000001">
    <property type="protein sequence ID" value="GGA67126.1"/>
    <property type="molecule type" value="Genomic_DNA"/>
</dbReference>
<dbReference type="SUPFAM" id="SSF56219">
    <property type="entry name" value="DNase I-like"/>
    <property type="match status" value="1"/>
</dbReference>
<reference evidence="3" key="1">
    <citation type="journal article" date="2019" name="Int. J. Syst. Evol. Microbiol.">
        <title>The Global Catalogue of Microorganisms (GCM) 10K type strain sequencing project: providing services to taxonomists for standard genome sequencing and annotation.</title>
        <authorList>
            <consortium name="The Broad Institute Genomics Platform"/>
            <consortium name="The Broad Institute Genome Sequencing Center for Infectious Disease"/>
            <person name="Wu L."/>
            <person name="Ma J."/>
        </authorList>
    </citation>
    <scope>NUCLEOTIDE SEQUENCE [LARGE SCALE GENOMIC DNA]</scope>
    <source>
        <strain evidence="3">CGMCC 1.12811</strain>
    </source>
</reference>
<dbReference type="Gene3D" id="3.60.10.10">
    <property type="entry name" value="Endonuclease/exonuclease/phosphatase"/>
    <property type="match status" value="1"/>
</dbReference>
<keyword evidence="2" id="KW-0378">Hydrolase</keyword>
<dbReference type="Proteomes" id="UP000658793">
    <property type="component" value="Unassembled WGS sequence"/>
</dbReference>
<proteinExistence type="predicted"/>
<protein>
    <submittedName>
        <fullName evidence="2">Endonuclease</fullName>
    </submittedName>
</protein>
<gene>
    <name evidence="2" type="ORF">GCM10008015_04820</name>
</gene>
<feature type="domain" description="Endonuclease/exonuclease/phosphatase" evidence="1">
    <location>
        <begin position="45"/>
        <end position="171"/>
    </location>
</feature>